<feature type="region of interest" description="Disordered" evidence="1">
    <location>
        <begin position="1"/>
        <end position="29"/>
    </location>
</feature>
<evidence type="ECO:0000313" key="2">
    <source>
        <dbReference type="EMBL" id="KAJ1082132.1"/>
    </source>
</evidence>
<evidence type="ECO:0000256" key="1">
    <source>
        <dbReference type="SAM" id="MobiDB-lite"/>
    </source>
</evidence>
<reference evidence="2" key="1">
    <citation type="journal article" date="2022" name="bioRxiv">
        <title>Sequencing and chromosome-scale assembly of the giantPleurodeles waltlgenome.</title>
        <authorList>
            <person name="Brown T."/>
            <person name="Elewa A."/>
            <person name="Iarovenko S."/>
            <person name="Subramanian E."/>
            <person name="Araus A.J."/>
            <person name="Petzold A."/>
            <person name="Susuki M."/>
            <person name="Suzuki K.-i.T."/>
            <person name="Hayashi T."/>
            <person name="Toyoda A."/>
            <person name="Oliveira C."/>
            <person name="Osipova E."/>
            <person name="Leigh N.D."/>
            <person name="Simon A."/>
            <person name="Yun M.H."/>
        </authorList>
    </citation>
    <scope>NUCLEOTIDE SEQUENCE</scope>
    <source>
        <strain evidence="2">20211129_DDA</strain>
        <tissue evidence="2">Liver</tissue>
    </source>
</reference>
<dbReference type="AlphaFoldDB" id="A0AAV7KTS7"/>
<organism evidence="2 3">
    <name type="scientific">Pleurodeles waltl</name>
    <name type="common">Iberian ribbed newt</name>
    <dbReference type="NCBI Taxonomy" id="8319"/>
    <lineage>
        <taxon>Eukaryota</taxon>
        <taxon>Metazoa</taxon>
        <taxon>Chordata</taxon>
        <taxon>Craniata</taxon>
        <taxon>Vertebrata</taxon>
        <taxon>Euteleostomi</taxon>
        <taxon>Amphibia</taxon>
        <taxon>Batrachia</taxon>
        <taxon>Caudata</taxon>
        <taxon>Salamandroidea</taxon>
        <taxon>Salamandridae</taxon>
        <taxon>Pleurodelinae</taxon>
        <taxon>Pleurodeles</taxon>
    </lineage>
</organism>
<protein>
    <submittedName>
        <fullName evidence="2">Uncharacterized protein</fullName>
    </submittedName>
</protein>
<accession>A0AAV7KTS7</accession>
<feature type="region of interest" description="Disordered" evidence="1">
    <location>
        <begin position="102"/>
        <end position="124"/>
    </location>
</feature>
<feature type="region of interest" description="Disordered" evidence="1">
    <location>
        <begin position="55"/>
        <end position="83"/>
    </location>
</feature>
<comment type="caution">
    <text evidence="2">The sequence shown here is derived from an EMBL/GenBank/DDBJ whole genome shotgun (WGS) entry which is preliminary data.</text>
</comment>
<gene>
    <name evidence="2" type="ORF">NDU88_002302</name>
</gene>
<name>A0AAV7KTS7_PLEWA</name>
<dbReference type="EMBL" id="JANPWB010000016">
    <property type="protein sequence ID" value="KAJ1082132.1"/>
    <property type="molecule type" value="Genomic_DNA"/>
</dbReference>
<evidence type="ECO:0000313" key="3">
    <source>
        <dbReference type="Proteomes" id="UP001066276"/>
    </source>
</evidence>
<keyword evidence="3" id="KW-1185">Reference proteome</keyword>
<sequence>MPLNAFKPGPHVSKPKRWPRPTRGLTAPGRVRQIRMPSSCHLTLLWPLSSAPSLPGHPEPAVTGATRLTARDPSTRGPGRRLQPMLRSPLVLLALLSGREQAPLNPQTRATAGDLRQPADPSTSPSWAGFWRIFPGPQGASQRRILPAMLHGHTPLVHIYLNMVKLF</sequence>
<dbReference type="Proteomes" id="UP001066276">
    <property type="component" value="Chromosome 12"/>
</dbReference>
<proteinExistence type="predicted"/>